<comment type="caution">
    <text evidence="2">The sequence shown here is derived from an EMBL/GenBank/DDBJ whole genome shotgun (WGS) entry which is preliminary data.</text>
</comment>
<name>A0A6A3MSU0_9STRA</name>
<keyword evidence="4" id="KW-1185">Reference proteome</keyword>
<dbReference type="EMBL" id="QXFU01000507">
    <property type="protein sequence ID" value="KAE9031884.1"/>
    <property type="molecule type" value="Genomic_DNA"/>
</dbReference>
<evidence type="ECO:0000313" key="3">
    <source>
        <dbReference type="EMBL" id="KAE9342068.1"/>
    </source>
</evidence>
<dbReference type="Proteomes" id="UP000435112">
    <property type="component" value="Unassembled WGS sequence"/>
</dbReference>
<organism evidence="2 5">
    <name type="scientific">Phytophthora rubi</name>
    <dbReference type="NCBI Taxonomy" id="129364"/>
    <lineage>
        <taxon>Eukaryota</taxon>
        <taxon>Sar</taxon>
        <taxon>Stramenopiles</taxon>
        <taxon>Oomycota</taxon>
        <taxon>Peronosporomycetes</taxon>
        <taxon>Peronosporales</taxon>
        <taxon>Peronosporaceae</taxon>
        <taxon>Phytophthora</taxon>
    </lineage>
</organism>
<gene>
    <name evidence="2" type="ORF">PR002_g9469</name>
    <name evidence="3" type="ORF">PR003_g9671</name>
</gene>
<feature type="region of interest" description="Disordered" evidence="1">
    <location>
        <begin position="124"/>
        <end position="147"/>
    </location>
</feature>
<evidence type="ECO:0000313" key="4">
    <source>
        <dbReference type="Proteomes" id="UP000434957"/>
    </source>
</evidence>
<dbReference type="Proteomes" id="UP000434957">
    <property type="component" value="Unassembled WGS sequence"/>
</dbReference>
<evidence type="ECO:0000313" key="5">
    <source>
        <dbReference type="Proteomes" id="UP000435112"/>
    </source>
</evidence>
<dbReference type="OrthoDB" id="165010at2759"/>
<dbReference type="EMBL" id="QXFT01000507">
    <property type="protein sequence ID" value="KAE9342068.1"/>
    <property type="molecule type" value="Genomic_DNA"/>
</dbReference>
<protein>
    <submittedName>
        <fullName evidence="2">Uncharacterized protein</fullName>
    </submittedName>
</protein>
<proteinExistence type="predicted"/>
<evidence type="ECO:0000313" key="2">
    <source>
        <dbReference type="EMBL" id="KAE9031884.1"/>
    </source>
</evidence>
<reference evidence="2 5" key="1">
    <citation type="submission" date="2018-09" db="EMBL/GenBank/DDBJ databases">
        <title>Genomic investigation of the strawberry pathogen Phytophthora fragariae indicates pathogenicity is determined by transcriptional variation in three key races.</title>
        <authorList>
            <person name="Adams T.M."/>
            <person name="Armitage A.D."/>
            <person name="Sobczyk M.K."/>
            <person name="Bates H.J."/>
            <person name="Dunwell J.M."/>
            <person name="Nellist C.F."/>
            <person name="Harrison R.J."/>
        </authorList>
    </citation>
    <scope>NUCLEOTIDE SEQUENCE [LARGE SCALE GENOMIC DNA]</scope>
    <source>
        <strain evidence="2 5">SCRP324</strain>
        <strain evidence="3 4">SCRP333</strain>
    </source>
</reference>
<evidence type="ECO:0000256" key="1">
    <source>
        <dbReference type="SAM" id="MobiDB-lite"/>
    </source>
</evidence>
<accession>A0A6A3MSU0</accession>
<dbReference type="AlphaFoldDB" id="A0A6A3MSU0"/>
<sequence>MIRNMKKKFKLSSQAFENAVWNIQGADNHDAYAKAVQALGDSFGTGVMEYVKEIGPGVWTVHANMTTYVSPRDDGHNGSDLDDSVPFSDGGNIRSVHMCVEPASLSSTDRVVCGHCNDPVSGGTQSDLAVSISDDHDRDEDSGDCQPNLVEEECECSDHRESRKAVPMFK</sequence>